<evidence type="ECO:0000313" key="3">
    <source>
        <dbReference type="Proteomes" id="UP001500751"/>
    </source>
</evidence>
<accession>A0ABN2TRG0</accession>
<proteinExistence type="predicted"/>
<name>A0ABN2TRG0_9ACTN</name>
<dbReference type="Pfam" id="PF13412">
    <property type="entry name" value="HTH_24"/>
    <property type="match status" value="1"/>
</dbReference>
<dbReference type="InterPro" id="IPR003115">
    <property type="entry name" value="ParB_N"/>
</dbReference>
<evidence type="ECO:0000259" key="1">
    <source>
        <dbReference type="SMART" id="SM00470"/>
    </source>
</evidence>
<protein>
    <submittedName>
        <fullName evidence="2">ParB N-terminal domain-containing protein</fullName>
    </submittedName>
</protein>
<keyword evidence="3" id="KW-1185">Reference proteome</keyword>
<reference evidence="2 3" key="1">
    <citation type="journal article" date="2019" name="Int. J. Syst. Evol. Microbiol.">
        <title>The Global Catalogue of Microorganisms (GCM) 10K type strain sequencing project: providing services to taxonomists for standard genome sequencing and annotation.</title>
        <authorList>
            <consortium name="The Broad Institute Genomics Platform"/>
            <consortium name="The Broad Institute Genome Sequencing Center for Infectious Disease"/>
            <person name="Wu L."/>
            <person name="Ma J."/>
        </authorList>
    </citation>
    <scope>NUCLEOTIDE SEQUENCE [LARGE SCALE GENOMIC DNA]</scope>
    <source>
        <strain evidence="2 3">JCM 16014</strain>
    </source>
</reference>
<organism evidence="2 3">
    <name type="scientific">Catenulispora yoronensis</name>
    <dbReference type="NCBI Taxonomy" id="450799"/>
    <lineage>
        <taxon>Bacteria</taxon>
        <taxon>Bacillati</taxon>
        <taxon>Actinomycetota</taxon>
        <taxon>Actinomycetes</taxon>
        <taxon>Catenulisporales</taxon>
        <taxon>Catenulisporaceae</taxon>
        <taxon>Catenulispora</taxon>
    </lineage>
</organism>
<dbReference type="SUPFAM" id="SSF110849">
    <property type="entry name" value="ParB/Sulfiredoxin"/>
    <property type="match status" value="1"/>
</dbReference>
<dbReference type="InterPro" id="IPR009057">
    <property type="entry name" value="Homeodomain-like_sf"/>
</dbReference>
<dbReference type="SUPFAM" id="SSF46689">
    <property type="entry name" value="Homeodomain-like"/>
    <property type="match status" value="1"/>
</dbReference>
<gene>
    <name evidence="2" type="ORF">GCM10009839_13190</name>
</gene>
<comment type="caution">
    <text evidence="2">The sequence shown here is derived from an EMBL/GenBank/DDBJ whole genome shotgun (WGS) entry which is preliminary data.</text>
</comment>
<feature type="domain" description="ParB-like N-terminal" evidence="1">
    <location>
        <begin position="35"/>
        <end position="119"/>
    </location>
</feature>
<dbReference type="SMART" id="SM00470">
    <property type="entry name" value="ParB"/>
    <property type="match status" value="1"/>
</dbReference>
<dbReference type="RefSeq" id="WP_344664592.1">
    <property type="nucleotide sequence ID" value="NZ_BAAAQN010000005.1"/>
</dbReference>
<evidence type="ECO:0000313" key="2">
    <source>
        <dbReference type="EMBL" id="GAA2018379.1"/>
    </source>
</evidence>
<dbReference type="Proteomes" id="UP001500751">
    <property type="component" value="Unassembled WGS sequence"/>
</dbReference>
<dbReference type="EMBL" id="BAAAQN010000005">
    <property type="protein sequence ID" value="GAA2018379.1"/>
    <property type="molecule type" value="Genomic_DNA"/>
</dbReference>
<sequence>MTVPTRARPKDLVPLSHHRSLDAVPGGFLGDPRVITVRISDLHDADSPRSSGVDIAHAHVLAQVEGPLPPIMVHHPTMRIIDGMHRVAAAKLRGRPEIDAILFSGSLKEAFRLGVRANVAHGLPLSLPERRAAAARIIGSHPHLSDRAIAASVGLAAKTVGTLRRNLTLTDQTAARIGQDGRSRPLTTESGRKAAVELLTQNPNISLREVARKTGISLSTAYNVRLRLFTEKEPVYPPPTSTSRPQPAPQQLSSLLERLRKDPSLRYSDLGKAVLRLLDVQCNIQTQWQTIRAGMPTHCLDTLAEAAQHLAANWTAIAADLAGGASAV</sequence>
<dbReference type="InterPro" id="IPR036086">
    <property type="entry name" value="ParB/Sulfiredoxin_sf"/>
</dbReference>